<dbReference type="InterPro" id="IPR020894">
    <property type="entry name" value="Cadherin_CS"/>
</dbReference>
<keyword evidence="5" id="KW-0677">Repeat</keyword>
<dbReference type="Pfam" id="PF08266">
    <property type="entry name" value="Cadherin_2"/>
    <property type="match status" value="1"/>
</dbReference>
<evidence type="ECO:0000256" key="12">
    <source>
        <dbReference type="SAM" id="MobiDB-lite"/>
    </source>
</evidence>
<evidence type="ECO:0000256" key="4">
    <source>
        <dbReference type="ARBA" id="ARBA00022729"/>
    </source>
</evidence>
<dbReference type="PROSITE" id="PS00232">
    <property type="entry name" value="CADHERIN_1"/>
    <property type="match status" value="2"/>
</dbReference>
<evidence type="ECO:0000256" key="9">
    <source>
        <dbReference type="ARBA" id="ARBA00023136"/>
    </source>
</evidence>
<evidence type="ECO:0000256" key="11">
    <source>
        <dbReference type="PROSITE-ProRule" id="PRU00043"/>
    </source>
</evidence>
<feature type="compositionally biased region" description="Gly residues" evidence="12">
    <location>
        <begin position="900"/>
        <end position="915"/>
    </location>
</feature>
<gene>
    <name evidence="16" type="ORF">RRG08_020671</name>
</gene>
<dbReference type="CDD" id="cd11304">
    <property type="entry name" value="Cadherin_repeat"/>
    <property type="match status" value="7"/>
</dbReference>
<protein>
    <recommendedName>
        <fullName evidence="15">Cadherin domain-containing protein</fullName>
    </recommendedName>
</protein>
<dbReference type="PROSITE" id="PS50268">
    <property type="entry name" value="CADHERIN_2"/>
    <property type="match status" value="7"/>
</dbReference>
<evidence type="ECO:0000259" key="15">
    <source>
        <dbReference type="PROSITE" id="PS50268"/>
    </source>
</evidence>
<keyword evidence="9 13" id="KW-0472">Membrane</keyword>
<reference evidence="16" key="1">
    <citation type="journal article" date="2023" name="G3 (Bethesda)">
        <title>A reference genome for the long-term kleptoplast-retaining sea slug Elysia crispata morphotype clarki.</title>
        <authorList>
            <person name="Eastman K.E."/>
            <person name="Pendleton A.L."/>
            <person name="Shaikh M.A."/>
            <person name="Suttiyut T."/>
            <person name="Ogas R."/>
            <person name="Tomko P."/>
            <person name="Gavelis G."/>
            <person name="Widhalm J.R."/>
            <person name="Wisecaver J.H."/>
        </authorList>
    </citation>
    <scope>NUCLEOTIDE SEQUENCE</scope>
    <source>
        <strain evidence="16">ECLA1</strain>
    </source>
</reference>
<dbReference type="SMART" id="SM00112">
    <property type="entry name" value="CA"/>
    <property type="match status" value="7"/>
</dbReference>
<proteinExistence type="predicted"/>
<evidence type="ECO:0000256" key="8">
    <source>
        <dbReference type="ARBA" id="ARBA00022989"/>
    </source>
</evidence>
<evidence type="ECO:0000256" key="2">
    <source>
        <dbReference type="ARBA" id="ARBA00022475"/>
    </source>
</evidence>
<feature type="domain" description="Cadherin" evidence="15">
    <location>
        <begin position="28"/>
        <end position="146"/>
    </location>
</feature>
<feature type="domain" description="Cadherin" evidence="15">
    <location>
        <begin position="578"/>
        <end position="710"/>
    </location>
</feature>
<keyword evidence="6 11" id="KW-0106">Calcium</keyword>
<comment type="caution">
    <text evidence="16">The sequence shown here is derived from an EMBL/GenBank/DDBJ whole genome shotgun (WGS) entry which is preliminary data.</text>
</comment>
<feature type="domain" description="Cadherin" evidence="15">
    <location>
        <begin position="367"/>
        <end position="471"/>
    </location>
</feature>
<dbReference type="EMBL" id="JAWDGP010004681">
    <property type="protein sequence ID" value="KAK3762592.1"/>
    <property type="molecule type" value="Genomic_DNA"/>
</dbReference>
<keyword evidence="10" id="KW-0325">Glycoprotein</keyword>
<keyword evidence="2" id="KW-1003">Cell membrane</keyword>
<evidence type="ECO:0000256" key="1">
    <source>
        <dbReference type="ARBA" id="ARBA00004251"/>
    </source>
</evidence>
<dbReference type="GO" id="GO:0005886">
    <property type="term" value="C:plasma membrane"/>
    <property type="evidence" value="ECO:0007669"/>
    <property type="project" value="UniProtKB-SubCell"/>
</dbReference>
<dbReference type="PANTHER" id="PTHR24028:SF146">
    <property type="entry name" value="CADHERIN 96CB, ISOFORM D-RELATED"/>
    <property type="match status" value="1"/>
</dbReference>
<feature type="signal peptide" evidence="14">
    <location>
        <begin position="1"/>
        <end position="29"/>
    </location>
</feature>
<feature type="compositionally biased region" description="Polar residues" evidence="12">
    <location>
        <begin position="926"/>
        <end position="944"/>
    </location>
</feature>
<feature type="domain" description="Cadherin" evidence="15">
    <location>
        <begin position="472"/>
        <end position="577"/>
    </location>
</feature>
<dbReference type="Proteomes" id="UP001283361">
    <property type="component" value="Unassembled WGS sequence"/>
</dbReference>
<evidence type="ECO:0000256" key="5">
    <source>
        <dbReference type="ARBA" id="ARBA00022737"/>
    </source>
</evidence>
<dbReference type="FunFam" id="2.60.40.60:FF:000007">
    <property type="entry name" value="Protocadherin alpha 2"/>
    <property type="match status" value="1"/>
</dbReference>
<keyword evidence="8 13" id="KW-1133">Transmembrane helix</keyword>
<dbReference type="AlphaFoldDB" id="A0AAE0Z4F3"/>
<dbReference type="FunFam" id="2.60.40.60:FF:000002">
    <property type="entry name" value="Protocadherin alpha 2"/>
    <property type="match status" value="1"/>
</dbReference>
<evidence type="ECO:0000256" key="10">
    <source>
        <dbReference type="ARBA" id="ARBA00023180"/>
    </source>
</evidence>
<feature type="transmembrane region" description="Helical" evidence="13">
    <location>
        <begin position="826"/>
        <end position="851"/>
    </location>
</feature>
<feature type="chain" id="PRO_5042021178" description="Cadherin domain-containing protein" evidence="14">
    <location>
        <begin position="30"/>
        <end position="973"/>
    </location>
</feature>
<dbReference type="InterPro" id="IPR013164">
    <property type="entry name" value="Cadherin_N"/>
</dbReference>
<feature type="domain" description="Cadherin" evidence="15">
    <location>
        <begin position="147"/>
        <end position="254"/>
    </location>
</feature>
<dbReference type="Pfam" id="PF00028">
    <property type="entry name" value="Cadherin"/>
    <property type="match status" value="6"/>
</dbReference>
<feature type="domain" description="Cadherin" evidence="15">
    <location>
        <begin position="255"/>
        <end position="362"/>
    </location>
</feature>
<keyword evidence="4 14" id="KW-0732">Signal</keyword>
<dbReference type="PANTHER" id="PTHR24028">
    <property type="entry name" value="CADHERIN-87A"/>
    <property type="match status" value="1"/>
</dbReference>
<dbReference type="PRINTS" id="PR00205">
    <property type="entry name" value="CADHERIN"/>
</dbReference>
<sequence>MNLQKANPSKMALVITLTLLVLSVSQVSPANVTYQVQEEIPPGALIGNIPDSINLASFEPEANLPSMRYNFLGDDSDYLAYFKLDSQSGDLHLSDTKVLDREEICQFDSKCVKELLIAIQSIRTQFFKKVSVNIDIQDINDHFPVFKQRRTTVTISESVQIPSVFPLPSATDRDKGGNNSLQEYEIIPADGPFELSYSKDRPNLMLRVVKQLDHEETESYSVKVIARDGGSPPKEGVLNAEIVVEDVNDNAPRFTQPSYEKTIDETVQQGSVLLTLIATDADSGRNGDVRYILSPLQAAEIHKMFSLDAESGELKLVGDLQEAEKDKYRVGVEARDRADQPFTTQTWVTITVEDTINSPPRLILSTLSSQEFSSTSEYANLGVAVAHLQVKDTDRGPNGIVTCNLTTPGFFELQSMDVKEYKVIVARQLDREDTSIHNLTVSCYDAGSPVLSRSKSFQVHVTDENDETPTFTKSAFRASFDENNAEGQAILTVTATDDDDPETKNGQITYSLRDDHNKTFAIGPDSGVITALESFDYEVEKSINLTVVAQDNGVPTRSSLASVIITIRDVNDVAPKFTLDRFTVSVSEYASPGDVIGEISALETEKGDNGRIEIKIVSGSARRLRQDSNFPASSSGYKQSFNVFEDISDDALPFVMRFNGSIVLTQPVDHETCSQYQFEVLATDKGSPPLSSAAAVVINIEDENDNPPRIVHPNISETVFTAYAGRDAPRTLTVFEVRDADSGSNGLVTYTITARNDSGRFEIDQLNGAVQRTRDLTGTDSGVYKLSVMVRDAGIPPLSDVRTLLIHVSGAANGTAGGSSDNEERYVVIAITLVCVTLLLSVTIVLVIVIMRRLDRRRKLHGGPAGRHVTGSRGPMHIQNSAFMDPVKMDNFKNDQADRSGGGSGGGGGGFGGDVGENEQEKRMNDSQFGFSPSTAGSLNSKSQGGDGGYQILPRTGYHFLNAGGEKVTRQDE</sequence>
<dbReference type="InterPro" id="IPR002126">
    <property type="entry name" value="Cadherin-like_dom"/>
</dbReference>
<evidence type="ECO:0000256" key="14">
    <source>
        <dbReference type="SAM" id="SignalP"/>
    </source>
</evidence>
<name>A0AAE0Z4F3_9GAST</name>
<feature type="domain" description="Cadherin" evidence="15">
    <location>
        <begin position="716"/>
        <end position="826"/>
    </location>
</feature>
<dbReference type="FunFam" id="2.60.40.60:FF:000020">
    <property type="entry name" value="Dachsous cadherin-related 1b"/>
    <property type="match status" value="1"/>
</dbReference>
<feature type="region of interest" description="Disordered" evidence="12">
    <location>
        <begin position="860"/>
        <end position="879"/>
    </location>
</feature>
<dbReference type="SUPFAM" id="SSF49313">
    <property type="entry name" value="Cadherin-like"/>
    <property type="match status" value="6"/>
</dbReference>
<evidence type="ECO:0000256" key="6">
    <source>
        <dbReference type="ARBA" id="ARBA00022837"/>
    </source>
</evidence>
<evidence type="ECO:0000256" key="7">
    <source>
        <dbReference type="ARBA" id="ARBA00022889"/>
    </source>
</evidence>
<dbReference type="GO" id="GO:0005509">
    <property type="term" value="F:calcium ion binding"/>
    <property type="evidence" value="ECO:0007669"/>
    <property type="project" value="UniProtKB-UniRule"/>
</dbReference>
<dbReference type="FunFam" id="2.60.40.60:FF:000104">
    <property type="entry name" value="cadherin-23 isoform X1"/>
    <property type="match status" value="1"/>
</dbReference>
<dbReference type="Gene3D" id="2.60.40.60">
    <property type="entry name" value="Cadherins"/>
    <property type="match status" value="7"/>
</dbReference>
<evidence type="ECO:0000256" key="13">
    <source>
        <dbReference type="SAM" id="Phobius"/>
    </source>
</evidence>
<keyword evidence="7" id="KW-0130">Cell adhesion</keyword>
<keyword evidence="17" id="KW-1185">Reference proteome</keyword>
<dbReference type="InterPro" id="IPR050174">
    <property type="entry name" value="Protocadherin/Cadherin-CA"/>
</dbReference>
<comment type="subcellular location">
    <subcellularLocation>
        <location evidence="1">Cell membrane</location>
        <topology evidence="1">Single-pass type I membrane protein</topology>
    </subcellularLocation>
</comment>
<dbReference type="InterPro" id="IPR015919">
    <property type="entry name" value="Cadherin-like_sf"/>
</dbReference>
<feature type="region of interest" description="Disordered" evidence="12">
    <location>
        <begin position="891"/>
        <end position="955"/>
    </location>
</feature>
<organism evidence="16 17">
    <name type="scientific">Elysia crispata</name>
    <name type="common">lettuce slug</name>
    <dbReference type="NCBI Taxonomy" id="231223"/>
    <lineage>
        <taxon>Eukaryota</taxon>
        <taxon>Metazoa</taxon>
        <taxon>Spiralia</taxon>
        <taxon>Lophotrochozoa</taxon>
        <taxon>Mollusca</taxon>
        <taxon>Gastropoda</taxon>
        <taxon>Heterobranchia</taxon>
        <taxon>Euthyneura</taxon>
        <taxon>Panpulmonata</taxon>
        <taxon>Sacoglossa</taxon>
        <taxon>Placobranchoidea</taxon>
        <taxon>Plakobranchidae</taxon>
        <taxon>Elysia</taxon>
    </lineage>
</organism>
<evidence type="ECO:0000313" key="17">
    <source>
        <dbReference type="Proteomes" id="UP001283361"/>
    </source>
</evidence>
<dbReference type="GO" id="GO:0007156">
    <property type="term" value="P:homophilic cell adhesion via plasma membrane adhesion molecules"/>
    <property type="evidence" value="ECO:0007669"/>
    <property type="project" value="InterPro"/>
</dbReference>
<evidence type="ECO:0000313" key="16">
    <source>
        <dbReference type="EMBL" id="KAK3762592.1"/>
    </source>
</evidence>
<accession>A0AAE0Z4F3</accession>
<keyword evidence="3 13" id="KW-0812">Transmembrane</keyword>
<evidence type="ECO:0000256" key="3">
    <source>
        <dbReference type="ARBA" id="ARBA00022692"/>
    </source>
</evidence>